<evidence type="ECO:0000259" key="4">
    <source>
        <dbReference type="PROSITE" id="PS50977"/>
    </source>
</evidence>
<dbReference type="InterPro" id="IPR009057">
    <property type="entry name" value="Homeodomain-like_sf"/>
</dbReference>
<evidence type="ECO:0000256" key="1">
    <source>
        <dbReference type="ARBA" id="ARBA00023054"/>
    </source>
</evidence>
<gene>
    <name evidence="5" type="ORF">DFR37_107138</name>
</gene>
<keyword evidence="6" id="KW-1185">Reference proteome</keyword>
<dbReference type="Proteomes" id="UP000253628">
    <property type="component" value="Unassembled WGS sequence"/>
</dbReference>
<dbReference type="SUPFAM" id="SSF46689">
    <property type="entry name" value="Homeodomain-like"/>
    <property type="match status" value="1"/>
</dbReference>
<dbReference type="PANTHER" id="PTHR30055">
    <property type="entry name" value="HTH-TYPE TRANSCRIPTIONAL REGULATOR RUTR"/>
    <property type="match status" value="1"/>
</dbReference>
<dbReference type="OrthoDB" id="9179041at2"/>
<dbReference type="Pfam" id="PF22276">
    <property type="entry name" value="SlmA-like_C"/>
    <property type="match status" value="1"/>
</dbReference>
<evidence type="ECO:0000313" key="6">
    <source>
        <dbReference type="Proteomes" id="UP000253628"/>
    </source>
</evidence>
<sequence>MFDRPDSKKTVILTALIRMLEQPHANRITTAALAQQLDQSEAALYRHFPSKANIFESLIDLAKAQLLEDLNHICATEPDGCQQLRKQLYALLLFTERHPGLTRVLTGEALVMEHPRLQGLVNALIDDIETILRHAAQTAINANKLRESTEAATYANMLMLWVQGRWLRYTQTDWQAPPTAGYMQHLALLGL</sequence>
<name>A0A366HA96_9BURK</name>
<dbReference type="Pfam" id="PF00440">
    <property type="entry name" value="TetR_N"/>
    <property type="match status" value="1"/>
</dbReference>
<dbReference type="EMBL" id="QNRQ01000007">
    <property type="protein sequence ID" value="RBP38374.1"/>
    <property type="molecule type" value="Genomic_DNA"/>
</dbReference>
<evidence type="ECO:0000256" key="2">
    <source>
        <dbReference type="ARBA" id="ARBA00023125"/>
    </source>
</evidence>
<feature type="domain" description="HTH tetR-type" evidence="4">
    <location>
        <begin position="6"/>
        <end position="66"/>
    </location>
</feature>
<proteinExistence type="predicted"/>
<protein>
    <submittedName>
        <fullName evidence="5">TetR family transcriptional regulator</fullName>
    </submittedName>
</protein>
<organism evidence="5 6">
    <name type="scientific">Eoetvoesiella caeni</name>
    <dbReference type="NCBI Taxonomy" id="645616"/>
    <lineage>
        <taxon>Bacteria</taxon>
        <taxon>Pseudomonadati</taxon>
        <taxon>Pseudomonadota</taxon>
        <taxon>Betaproteobacteria</taxon>
        <taxon>Burkholderiales</taxon>
        <taxon>Alcaligenaceae</taxon>
        <taxon>Eoetvoesiella</taxon>
    </lineage>
</organism>
<dbReference type="GO" id="GO:0000976">
    <property type="term" value="F:transcription cis-regulatory region binding"/>
    <property type="evidence" value="ECO:0007669"/>
    <property type="project" value="TreeGrafter"/>
</dbReference>
<accession>A0A366HA96</accession>
<dbReference type="AlphaFoldDB" id="A0A366HA96"/>
<dbReference type="GO" id="GO:0003700">
    <property type="term" value="F:DNA-binding transcription factor activity"/>
    <property type="evidence" value="ECO:0007669"/>
    <property type="project" value="TreeGrafter"/>
</dbReference>
<keyword evidence="2 3" id="KW-0238">DNA-binding</keyword>
<dbReference type="InterPro" id="IPR054580">
    <property type="entry name" value="SlmA-like_C"/>
</dbReference>
<dbReference type="NCBIfam" id="NF007015">
    <property type="entry name" value="PRK09480.1"/>
    <property type="match status" value="1"/>
</dbReference>
<keyword evidence="1" id="KW-0175">Coiled coil</keyword>
<dbReference type="PROSITE" id="PS50977">
    <property type="entry name" value="HTH_TETR_2"/>
    <property type="match status" value="1"/>
</dbReference>
<dbReference type="RefSeq" id="WP_113933929.1">
    <property type="nucleotide sequence ID" value="NZ_JACCEU010000008.1"/>
</dbReference>
<dbReference type="InterPro" id="IPR001647">
    <property type="entry name" value="HTH_TetR"/>
</dbReference>
<reference evidence="5 6" key="1">
    <citation type="submission" date="2018-06" db="EMBL/GenBank/DDBJ databases">
        <title>Genomic Encyclopedia of Type Strains, Phase IV (KMG-IV): sequencing the most valuable type-strain genomes for metagenomic binning, comparative biology and taxonomic classification.</title>
        <authorList>
            <person name="Goeker M."/>
        </authorList>
    </citation>
    <scope>NUCLEOTIDE SEQUENCE [LARGE SCALE GENOMIC DNA]</scope>
    <source>
        <strain evidence="5 6">DSM 25520</strain>
    </source>
</reference>
<dbReference type="PANTHER" id="PTHR30055:SF183">
    <property type="entry name" value="NUCLEOID OCCLUSION FACTOR SLMA"/>
    <property type="match status" value="1"/>
</dbReference>
<dbReference type="SUPFAM" id="SSF48498">
    <property type="entry name" value="Tetracyclin repressor-like, C-terminal domain"/>
    <property type="match status" value="1"/>
</dbReference>
<dbReference type="InterPro" id="IPR050109">
    <property type="entry name" value="HTH-type_TetR-like_transc_reg"/>
</dbReference>
<comment type="caution">
    <text evidence="5">The sequence shown here is derived from an EMBL/GenBank/DDBJ whole genome shotgun (WGS) entry which is preliminary data.</text>
</comment>
<feature type="DNA-binding region" description="H-T-H motif" evidence="3">
    <location>
        <begin position="29"/>
        <end position="48"/>
    </location>
</feature>
<dbReference type="InterPro" id="IPR036271">
    <property type="entry name" value="Tet_transcr_reg_TetR-rel_C_sf"/>
</dbReference>
<evidence type="ECO:0000256" key="3">
    <source>
        <dbReference type="PROSITE-ProRule" id="PRU00335"/>
    </source>
</evidence>
<evidence type="ECO:0000313" key="5">
    <source>
        <dbReference type="EMBL" id="RBP38374.1"/>
    </source>
</evidence>
<dbReference type="Gene3D" id="1.10.357.10">
    <property type="entry name" value="Tetracycline Repressor, domain 2"/>
    <property type="match status" value="1"/>
</dbReference>